<dbReference type="GO" id="GO:0005739">
    <property type="term" value="C:mitochondrion"/>
    <property type="evidence" value="ECO:0007669"/>
    <property type="project" value="TreeGrafter"/>
</dbReference>
<accession>A0A183IND9</accession>
<keyword evidence="3 8" id="KW-0812">Transmembrane</keyword>
<evidence type="ECO:0000313" key="10">
    <source>
        <dbReference type="Proteomes" id="UP000270296"/>
    </source>
</evidence>
<dbReference type="Pfam" id="PF02466">
    <property type="entry name" value="Tim17"/>
    <property type="match status" value="1"/>
</dbReference>
<keyword evidence="4 8" id="KW-1133">Transmembrane helix</keyword>
<dbReference type="GO" id="GO:0016020">
    <property type="term" value="C:membrane"/>
    <property type="evidence" value="ECO:0007669"/>
    <property type="project" value="UniProtKB-SubCell"/>
</dbReference>
<evidence type="ECO:0000256" key="3">
    <source>
        <dbReference type="ARBA" id="ARBA00022692"/>
    </source>
</evidence>
<comment type="subcellular location">
    <subcellularLocation>
        <location evidence="1">Membrane</location>
        <topology evidence="1">Multi-pass membrane protein</topology>
    </subcellularLocation>
</comment>
<evidence type="ECO:0000256" key="2">
    <source>
        <dbReference type="ARBA" id="ARBA00008444"/>
    </source>
</evidence>
<protein>
    <recommendedName>
        <fullName evidence="6">Complex I assembly factor TIMMDC1, mitochondrial</fullName>
    </recommendedName>
    <alternativeName>
        <fullName evidence="7">Translocase of inner mitochondrial membrane domain-containing protein 1</fullName>
    </alternativeName>
</protein>
<evidence type="ECO:0000256" key="6">
    <source>
        <dbReference type="ARBA" id="ARBA00040778"/>
    </source>
</evidence>
<evidence type="ECO:0000256" key="7">
    <source>
        <dbReference type="ARBA" id="ARBA00041344"/>
    </source>
</evidence>
<proteinExistence type="inferred from homology"/>
<keyword evidence="10" id="KW-1185">Reference proteome</keyword>
<reference evidence="11" key="1">
    <citation type="submission" date="2016-06" db="UniProtKB">
        <authorList>
            <consortium name="WormBaseParasite"/>
        </authorList>
    </citation>
    <scope>IDENTIFICATION</scope>
</reference>
<dbReference type="InterPro" id="IPR055299">
    <property type="entry name" value="TIMMDC1"/>
</dbReference>
<evidence type="ECO:0000256" key="5">
    <source>
        <dbReference type="ARBA" id="ARBA00023136"/>
    </source>
</evidence>
<name>A0A183IND9_9BILA</name>
<dbReference type="PANTHER" id="PTHR13002">
    <property type="entry name" value="C3ORF1 PROTEIN-RELATED"/>
    <property type="match status" value="1"/>
</dbReference>
<organism evidence="11">
    <name type="scientific">Soboliphyme baturini</name>
    <dbReference type="NCBI Taxonomy" id="241478"/>
    <lineage>
        <taxon>Eukaryota</taxon>
        <taxon>Metazoa</taxon>
        <taxon>Ecdysozoa</taxon>
        <taxon>Nematoda</taxon>
        <taxon>Enoplea</taxon>
        <taxon>Dorylaimia</taxon>
        <taxon>Dioctophymatida</taxon>
        <taxon>Dioctophymatoidea</taxon>
        <taxon>Soboliphymatidae</taxon>
        <taxon>Soboliphyme</taxon>
    </lineage>
</organism>
<dbReference type="PANTHER" id="PTHR13002:SF1">
    <property type="entry name" value="COMPLEX I ASSEMBLY FACTOR TIMMDC1, MITOCHONDRIAL"/>
    <property type="match status" value="1"/>
</dbReference>
<dbReference type="EMBL" id="UZAM01008776">
    <property type="protein sequence ID" value="VDP06369.1"/>
    <property type="molecule type" value="Genomic_DNA"/>
</dbReference>
<keyword evidence="5 8" id="KW-0472">Membrane</keyword>
<evidence type="ECO:0000256" key="4">
    <source>
        <dbReference type="ARBA" id="ARBA00022989"/>
    </source>
</evidence>
<sequence>MRGLSMHSKDGDYSSVSSSETVQLNCMNVNKALLLAMRCERLAACQSCDVRTSKMSVRDLALRPCKLSAKWAMPSTSSSMEGPYVDRTKFIHCVRTAETKLLKSFPDIPADEGSLLRLYEGSREVLDLMYDTILKNDFCGCTEQEIQVIIGQENERKRALEFLLNSGLVAIVGIHSARYVGMRFIDKWAVKSFRFKDVLSTTTLEACDPVTQSDNDTLVSDKDDKICEMVRFLPRPWVRPDGSLNRSMLRWCAEGIFFRILEAPGALETYITEEFSTILNNWVISTNFPMNAPSEESQLSTAVRSGVEDDDVFSETFVPAAAGTDRIKAIFTRDVRNIPSFEMSMLKNIGFGSFFVATLVGGTADIPFAAERFKSQHSYSLFVSQRDAASRLNNYMFLSFWRYGARLGFRCCYFSVAYLLVASLLAAYRNKLKAYDFIIGGAVSGAVYRCNMGLRGSLVTGLAGACLSAPLTLLFYSVLICSGYKDFDGFYKNCRQEYYRSAVQKKKEKLEIDFIKKQYNLSNSEAIALYKKLQTQKTTDKENA</sequence>
<dbReference type="WBParaSite" id="SBAD_0000534501-mRNA-1">
    <property type="protein sequence ID" value="SBAD_0000534501-mRNA-1"/>
    <property type="gene ID" value="SBAD_0000534501"/>
</dbReference>
<dbReference type="GO" id="GO:0032981">
    <property type="term" value="P:mitochondrial respiratory chain complex I assembly"/>
    <property type="evidence" value="ECO:0007669"/>
    <property type="project" value="InterPro"/>
</dbReference>
<evidence type="ECO:0000256" key="8">
    <source>
        <dbReference type="SAM" id="Phobius"/>
    </source>
</evidence>
<feature type="transmembrane region" description="Helical" evidence="8">
    <location>
        <begin position="458"/>
        <end position="479"/>
    </location>
</feature>
<dbReference type="AlphaFoldDB" id="A0A183IND9"/>
<feature type="transmembrane region" description="Helical" evidence="8">
    <location>
        <begin position="407"/>
        <end position="428"/>
    </location>
</feature>
<comment type="similarity">
    <text evidence="2">Belongs to the Tim17/Tim22/Tim23 family.</text>
</comment>
<evidence type="ECO:0000313" key="11">
    <source>
        <dbReference type="WBParaSite" id="SBAD_0000534501-mRNA-1"/>
    </source>
</evidence>
<evidence type="ECO:0000256" key="1">
    <source>
        <dbReference type="ARBA" id="ARBA00004141"/>
    </source>
</evidence>
<gene>
    <name evidence="9" type="ORF">SBAD_LOCUS5135</name>
</gene>
<evidence type="ECO:0000313" key="9">
    <source>
        <dbReference type="EMBL" id="VDP06369.1"/>
    </source>
</evidence>
<reference evidence="9 10" key="2">
    <citation type="submission" date="2018-11" db="EMBL/GenBank/DDBJ databases">
        <authorList>
            <consortium name="Pathogen Informatics"/>
        </authorList>
    </citation>
    <scope>NUCLEOTIDE SEQUENCE [LARGE SCALE GENOMIC DNA]</scope>
</reference>
<dbReference type="OrthoDB" id="5826189at2759"/>
<dbReference type="Proteomes" id="UP000270296">
    <property type="component" value="Unassembled WGS sequence"/>
</dbReference>